<reference evidence="7" key="2">
    <citation type="submission" date="2021-04" db="EMBL/GenBank/DDBJ databases">
        <authorList>
            <person name="Gilroy R."/>
        </authorList>
    </citation>
    <scope>NUCLEOTIDE SEQUENCE</scope>
    <source>
        <strain evidence="7">ChiSjej1B19-5720</strain>
    </source>
</reference>
<evidence type="ECO:0000313" key="8">
    <source>
        <dbReference type="Proteomes" id="UP000823842"/>
    </source>
</evidence>
<dbReference type="InterPro" id="IPR006225">
    <property type="entry name" value="PsdUridine_synth_RluC/D"/>
</dbReference>
<dbReference type="AlphaFoldDB" id="A0A9D2LQM2"/>
<accession>A0A9D2LQM2</accession>
<dbReference type="PANTHER" id="PTHR21600:SF87">
    <property type="entry name" value="RNA PSEUDOURIDYLATE SYNTHASE DOMAIN-CONTAINING PROTEIN 1"/>
    <property type="match status" value="1"/>
</dbReference>
<sequence length="301" mass="33576">MNRFLTYTIEKEYQDKSVRQFLRDVPRLSDKQIRSLKFRENGILINGVKTRTSYMLKTGDVLRLQLEPAGQVSRHLLPLDVPLDILYEDEDVLAVNKPAGILVHPSGGHFGDTLSNMAAAYFREKGEPTVIRSVGRLDKDTSGVLLFAKNKVTAAFLSSQREQGGFRKEYLALVSGTPIPSRGEISLPLRLCAKSPLKMTADPLAGKPARTLYQTESVLRDGNALLKVHILTGRTHQIRVHMASIGHPLLGDPLYGKKDGSPLSRTALHAARLEFYRPFSQEQISIETPLPKDFQEYLSGQ</sequence>
<dbReference type="CDD" id="cd02869">
    <property type="entry name" value="PseudoU_synth_RluA_like"/>
    <property type="match status" value="1"/>
</dbReference>
<reference evidence="7" key="1">
    <citation type="journal article" date="2021" name="PeerJ">
        <title>Extensive microbial diversity within the chicken gut microbiome revealed by metagenomics and culture.</title>
        <authorList>
            <person name="Gilroy R."/>
            <person name="Ravi A."/>
            <person name="Getino M."/>
            <person name="Pursley I."/>
            <person name="Horton D.L."/>
            <person name="Alikhan N.F."/>
            <person name="Baker D."/>
            <person name="Gharbi K."/>
            <person name="Hall N."/>
            <person name="Watson M."/>
            <person name="Adriaenssens E.M."/>
            <person name="Foster-Nyarko E."/>
            <person name="Jarju S."/>
            <person name="Secka A."/>
            <person name="Antonio M."/>
            <person name="Oren A."/>
            <person name="Chaudhuri R.R."/>
            <person name="La Ragione R."/>
            <person name="Hildebrand F."/>
            <person name="Pallen M.J."/>
        </authorList>
    </citation>
    <scope>NUCLEOTIDE SEQUENCE</scope>
    <source>
        <strain evidence="7">ChiSjej1B19-5720</strain>
    </source>
</reference>
<gene>
    <name evidence="7" type="ORF">IAA06_01490</name>
</gene>
<evidence type="ECO:0000256" key="1">
    <source>
        <dbReference type="ARBA" id="ARBA00000073"/>
    </source>
</evidence>
<name>A0A9D2LQM2_9FIRM</name>
<evidence type="ECO:0000256" key="4">
    <source>
        <dbReference type="PROSITE-ProRule" id="PRU00182"/>
    </source>
</evidence>
<dbReference type="GO" id="GO:0000455">
    <property type="term" value="P:enzyme-directed rRNA pseudouridine synthesis"/>
    <property type="evidence" value="ECO:0007669"/>
    <property type="project" value="TreeGrafter"/>
</dbReference>
<dbReference type="Gene3D" id="3.30.2350.10">
    <property type="entry name" value="Pseudouridine synthase"/>
    <property type="match status" value="1"/>
</dbReference>
<dbReference type="PROSITE" id="PS50889">
    <property type="entry name" value="S4"/>
    <property type="match status" value="1"/>
</dbReference>
<evidence type="ECO:0000256" key="3">
    <source>
        <dbReference type="PIRSR" id="PIRSR606225-1"/>
    </source>
</evidence>
<evidence type="ECO:0000259" key="6">
    <source>
        <dbReference type="Pfam" id="PF00849"/>
    </source>
</evidence>
<dbReference type="Proteomes" id="UP000823842">
    <property type="component" value="Unassembled WGS sequence"/>
</dbReference>
<dbReference type="NCBIfam" id="TIGR00005">
    <property type="entry name" value="rluA_subfam"/>
    <property type="match status" value="1"/>
</dbReference>
<dbReference type="InterPro" id="IPR020103">
    <property type="entry name" value="PsdUridine_synth_cat_dom_sf"/>
</dbReference>
<comment type="caution">
    <text evidence="7">The sequence shown here is derived from an EMBL/GenBank/DDBJ whole genome shotgun (WGS) entry which is preliminary data.</text>
</comment>
<dbReference type="EMBL" id="DWYZ01000037">
    <property type="protein sequence ID" value="HJB27455.1"/>
    <property type="molecule type" value="Genomic_DNA"/>
</dbReference>
<proteinExistence type="inferred from homology"/>
<evidence type="ECO:0000313" key="7">
    <source>
        <dbReference type="EMBL" id="HJB27455.1"/>
    </source>
</evidence>
<evidence type="ECO:0000256" key="2">
    <source>
        <dbReference type="ARBA" id="ARBA00010876"/>
    </source>
</evidence>
<comment type="function">
    <text evidence="5">Responsible for synthesis of pseudouridine from uracil.</text>
</comment>
<feature type="active site" evidence="3">
    <location>
        <position position="138"/>
    </location>
</feature>
<dbReference type="EC" id="5.4.99.-" evidence="5"/>
<dbReference type="GO" id="GO:0003723">
    <property type="term" value="F:RNA binding"/>
    <property type="evidence" value="ECO:0007669"/>
    <property type="project" value="UniProtKB-KW"/>
</dbReference>
<dbReference type="PANTHER" id="PTHR21600">
    <property type="entry name" value="MITOCHONDRIAL RNA PSEUDOURIDINE SYNTHASE"/>
    <property type="match status" value="1"/>
</dbReference>
<dbReference type="SUPFAM" id="SSF55120">
    <property type="entry name" value="Pseudouridine synthase"/>
    <property type="match status" value="1"/>
</dbReference>
<dbReference type="InterPro" id="IPR050188">
    <property type="entry name" value="RluA_PseudoU_synthase"/>
</dbReference>
<comment type="similarity">
    <text evidence="2 5">Belongs to the pseudouridine synthase RluA family.</text>
</comment>
<organism evidence="7 8">
    <name type="scientific">Candidatus Blautia faecavium</name>
    <dbReference type="NCBI Taxonomy" id="2838487"/>
    <lineage>
        <taxon>Bacteria</taxon>
        <taxon>Bacillati</taxon>
        <taxon>Bacillota</taxon>
        <taxon>Clostridia</taxon>
        <taxon>Lachnospirales</taxon>
        <taxon>Lachnospiraceae</taxon>
        <taxon>Blautia</taxon>
    </lineage>
</organism>
<dbReference type="InterPro" id="IPR006145">
    <property type="entry name" value="PsdUridine_synth_RsuA/RluA"/>
</dbReference>
<feature type="domain" description="Pseudouridine synthase RsuA/RluA-like" evidence="6">
    <location>
        <begin position="91"/>
        <end position="244"/>
    </location>
</feature>
<dbReference type="GO" id="GO:0009982">
    <property type="term" value="F:pseudouridine synthase activity"/>
    <property type="evidence" value="ECO:0007669"/>
    <property type="project" value="InterPro"/>
</dbReference>
<keyword evidence="4" id="KW-0694">RNA-binding</keyword>
<protein>
    <recommendedName>
        <fullName evidence="5">Pseudouridine synthase</fullName>
        <ecNumber evidence="5">5.4.99.-</ecNumber>
    </recommendedName>
</protein>
<keyword evidence="5" id="KW-0413">Isomerase</keyword>
<dbReference type="GO" id="GO:0140098">
    <property type="term" value="F:catalytic activity, acting on RNA"/>
    <property type="evidence" value="ECO:0007669"/>
    <property type="project" value="UniProtKB-ARBA"/>
</dbReference>
<evidence type="ECO:0000256" key="5">
    <source>
        <dbReference type="RuleBase" id="RU362028"/>
    </source>
</evidence>
<comment type="catalytic activity">
    <reaction evidence="1 5">
        <text>a uridine in RNA = a pseudouridine in RNA</text>
        <dbReference type="Rhea" id="RHEA:48348"/>
        <dbReference type="Rhea" id="RHEA-COMP:12068"/>
        <dbReference type="Rhea" id="RHEA-COMP:12069"/>
        <dbReference type="ChEBI" id="CHEBI:65314"/>
        <dbReference type="ChEBI" id="CHEBI:65315"/>
    </reaction>
</comment>
<dbReference type="Pfam" id="PF00849">
    <property type="entry name" value="PseudoU_synth_2"/>
    <property type="match status" value="1"/>
</dbReference>